<evidence type="ECO:0000313" key="1">
    <source>
        <dbReference type="EMBL" id="JAG35301.1"/>
    </source>
</evidence>
<feature type="non-terminal residue" evidence="1">
    <location>
        <position position="145"/>
    </location>
</feature>
<reference evidence="1" key="1">
    <citation type="journal article" date="2014" name="PLoS ONE">
        <title>Transcriptome-Based Identification of ABC Transporters in the Western Tarnished Plant Bug Lygus hesperus.</title>
        <authorList>
            <person name="Hull J.J."/>
            <person name="Chaney K."/>
            <person name="Geib S.M."/>
            <person name="Fabrick J.A."/>
            <person name="Brent C.S."/>
            <person name="Walsh D."/>
            <person name="Lavine L.C."/>
        </authorList>
    </citation>
    <scope>NUCLEOTIDE SEQUENCE</scope>
</reference>
<proteinExistence type="predicted"/>
<accession>A0A0A9YUK3</accession>
<organism evidence="1">
    <name type="scientific">Lygus hesperus</name>
    <name type="common">Western plant bug</name>
    <dbReference type="NCBI Taxonomy" id="30085"/>
    <lineage>
        <taxon>Eukaryota</taxon>
        <taxon>Metazoa</taxon>
        <taxon>Ecdysozoa</taxon>
        <taxon>Arthropoda</taxon>
        <taxon>Hexapoda</taxon>
        <taxon>Insecta</taxon>
        <taxon>Pterygota</taxon>
        <taxon>Neoptera</taxon>
        <taxon>Paraneoptera</taxon>
        <taxon>Hemiptera</taxon>
        <taxon>Heteroptera</taxon>
        <taxon>Panheteroptera</taxon>
        <taxon>Cimicomorpha</taxon>
        <taxon>Miridae</taxon>
        <taxon>Mirini</taxon>
        <taxon>Lygus</taxon>
    </lineage>
</organism>
<dbReference type="GO" id="GO:0051213">
    <property type="term" value="F:dioxygenase activity"/>
    <property type="evidence" value="ECO:0007669"/>
    <property type="project" value="UniProtKB-KW"/>
</dbReference>
<keyword evidence="1" id="KW-0560">Oxidoreductase</keyword>
<name>A0A0A9YUK3_LYGHE</name>
<dbReference type="EMBL" id="GBHO01008303">
    <property type="protein sequence ID" value="JAG35301.1"/>
    <property type="molecule type" value="Transcribed_RNA"/>
</dbReference>
<sequence>MLGLKRLSSVWTRVSNITLERVSRNTLNCLSTNKRDILEWKTSPSIRQTRCYVRSFYTDQNWSESEHTSPLGDQTIDCLPPPTAPRSSTMEDELLVLSLLKDIISYHDKNTSSWIIENKVKTLIVSCKYLSKHHKESVIQAIATT</sequence>
<gene>
    <name evidence="1" type="primary">hmgA_1</name>
    <name evidence="1" type="ORF">CM83_76279</name>
</gene>
<dbReference type="AlphaFoldDB" id="A0A0A9YUK3"/>
<keyword evidence="1" id="KW-0223">Dioxygenase</keyword>
<reference evidence="1" key="2">
    <citation type="submission" date="2014-07" db="EMBL/GenBank/DDBJ databases">
        <authorList>
            <person name="Hull J."/>
        </authorList>
    </citation>
    <scope>NUCLEOTIDE SEQUENCE</scope>
</reference>
<protein>
    <submittedName>
        <fullName evidence="1">Homogentisate 1,2-dioxygenase</fullName>
    </submittedName>
</protein>